<evidence type="ECO:0000313" key="3">
    <source>
        <dbReference type="EMBL" id="CAB07673.2"/>
    </source>
</evidence>
<keyword evidence="6" id="KW-1267">Proteomics identification</keyword>
<dbReference type="InterPro" id="IPR002542">
    <property type="entry name" value="T20D4.11-like_dom"/>
</dbReference>
<sequence length="168" mass="19089">MISFGFILVIGLPIFATAATMDDCKTIGLGLEPIIKSINVTDRFFWPPETYKAYADKCEEIINCVKSVDASLLDKFSTKVSPCLFYIFYNRDFSNCAKKLIAKKDDNISCLNTLFNDVHEPEVDECDQWDSLQPCIKENIANLCDDQSGKIQEQYVKQTANLRPEFCD</sequence>
<evidence type="ECO:0007829" key="6">
    <source>
        <dbReference type="PeptideAtlas" id="O18089"/>
    </source>
</evidence>
<feature type="signal peptide" evidence="1">
    <location>
        <begin position="1"/>
        <end position="18"/>
    </location>
</feature>
<dbReference type="PeptideAtlas" id="O18089"/>
<dbReference type="InParanoid" id="O18089"/>
<dbReference type="PANTHER" id="PTHR37429">
    <property type="entry name" value="PROTEIN CBG19148-RELATED"/>
    <property type="match status" value="1"/>
</dbReference>
<dbReference type="Proteomes" id="UP000001940">
    <property type="component" value="Chromosome V"/>
</dbReference>
<dbReference type="OMA" id="HEPEVDE"/>
<dbReference type="PANTHER" id="PTHR37429:SF3">
    <property type="entry name" value="DUF19 DOMAIN-CONTAINING PROTEIN"/>
    <property type="match status" value="1"/>
</dbReference>
<dbReference type="UCSC" id="T13F3.6">
    <property type="organism name" value="c. elegans"/>
</dbReference>
<dbReference type="SMR" id="O18089"/>
<reference evidence="3 4" key="1">
    <citation type="journal article" date="1998" name="Science">
        <title>Genome sequence of the nematode C. elegans: a platform for investigating biology.</title>
        <authorList>
            <consortium name="The C. elegans sequencing consortium"/>
            <person name="Sulson J.E."/>
            <person name="Waterston R."/>
        </authorList>
    </citation>
    <scope>NUCLEOTIDE SEQUENCE [LARGE SCALE GENOMIC DNA]</scope>
    <source>
        <strain evidence="3 4">Bristol N2</strain>
    </source>
</reference>
<accession>O18089</accession>
<protein>
    <submittedName>
        <fullName evidence="3">T20D4.11-like domain-containing protein</fullName>
    </submittedName>
</protein>
<dbReference type="CTD" id="180092"/>
<dbReference type="eggNOG" id="ENOG502THT2">
    <property type="taxonomic scope" value="Eukaryota"/>
</dbReference>
<feature type="chain" id="PRO_5004157366" evidence="1">
    <location>
        <begin position="19"/>
        <end position="168"/>
    </location>
</feature>
<organism evidence="3 4">
    <name type="scientific">Caenorhabditis elegans</name>
    <dbReference type="NCBI Taxonomy" id="6239"/>
    <lineage>
        <taxon>Eukaryota</taxon>
        <taxon>Metazoa</taxon>
        <taxon>Ecdysozoa</taxon>
        <taxon>Nematoda</taxon>
        <taxon>Chromadorea</taxon>
        <taxon>Rhabditida</taxon>
        <taxon>Rhabditina</taxon>
        <taxon>Rhabditomorpha</taxon>
        <taxon>Rhabditoidea</taxon>
        <taxon>Rhabditidae</taxon>
        <taxon>Peloderinae</taxon>
        <taxon>Caenorhabditis</taxon>
    </lineage>
</organism>
<dbReference type="HOGENOM" id="CLU_117808_0_0_1"/>
<dbReference type="PaxDb" id="6239-T13F3.6"/>
<evidence type="ECO:0000259" key="2">
    <source>
        <dbReference type="Pfam" id="PF01579"/>
    </source>
</evidence>
<dbReference type="OrthoDB" id="5877694at2759"/>
<dbReference type="RefSeq" id="NP_507107.2">
    <property type="nucleotide sequence ID" value="NM_074706.4"/>
</dbReference>
<dbReference type="AlphaFoldDB" id="O18089"/>
<feature type="domain" description="T20D4.11-like" evidence="2">
    <location>
        <begin position="48"/>
        <end position="160"/>
    </location>
</feature>
<keyword evidence="1" id="KW-0732">Signal</keyword>
<dbReference type="WormBase" id="T13F3.6">
    <property type="protein sequence ID" value="CE39775"/>
    <property type="gene ID" value="WBGene00011753"/>
</dbReference>
<dbReference type="GeneID" id="180092"/>
<evidence type="ECO:0000256" key="1">
    <source>
        <dbReference type="SAM" id="SignalP"/>
    </source>
</evidence>
<keyword evidence="4" id="KW-1185">Reference proteome</keyword>
<dbReference type="FunCoup" id="O18089">
    <property type="interactions" value="811"/>
</dbReference>
<evidence type="ECO:0000313" key="5">
    <source>
        <dbReference type="WormBase" id="T13F3.6"/>
    </source>
</evidence>
<dbReference type="Bgee" id="WBGene00011753">
    <property type="expression patterns" value="Expressed in adult organism and 2 other cell types or tissues"/>
</dbReference>
<dbReference type="PhylomeDB" id="O18089"/>
<gene>
    <name evidence="3" type="ORF">CELE_T13F3.6</name>
    <name evidence="3 5" type="ORF">T13F3.6</name>
</gene>
<dbReference type="PIR" id="T24893">
    <property type="entry name" value="T24893"/>
</dbReference>
<name>O18089_CAEEL</name>
<evidence type="ECO:0000313" key="4">
    <source>
        <dbReference type="Proteomes" id="UP000001940"/>
    </source>
</evidence>
<dbReference type="AGR" id="WB:WBGene00011753"/>
<dbReference type="KEGG" id="cel:CELE_T13F3.6"/>
<dbReference type="EMBL" id="BX284605">
    <property type="protein sequence ID" value="CAB07673.2"/>
    <property type="molecule type" value="Genomic_DNA"/>
</dbReference>
<proteinExistence type="evidence at protein level"/>
<dbReference type="Pfam" id="PF01579">
    <property type="entry name" value="DUF19"/>
    <property type="match status" value="1"/>
</dbReference>